<keyword evidence="1" id="KW-0808">Transferase</keyword>
<dbReference type="GO" id="GO:0016301">
    <property type="term" value="F:kinase activity"/>
    <property type="evidence" value="ECO:0007669"/>
    <property type="project" value="UniProtKB-KW"/>
</dbReference>
<name>A0A2P2KKW0_RHIMU</name>
<reference evidence="1" key="1">
    <citation type="submission" date="2018-02" db="EMBL/GenBank/DDBJ databases">
        <title>Rhizophora mucronata_Transcriptome.</title>
        <authorList>
            <person name="Meera S.P."/>
            <person name="Sreeshan A."/>
            <person name="Augustine A."/>
        </authorList>
    </citation>
    <scope>NUCLEOTIDE SEQUENCE</scope>
    <source>
        <tissue evidence="1">Leaf</tissue>
    </source>
</reference>
<dbReference type="AlphaFoldDB" id="A0A2P2KKW0"/>
<accession>A0A2P2KKW0</accession>
<sequence length="41" mass="4688">MAMRSFWFMSMSLMRALTSFSSVSFSLSLAFLSLFSHLLFA</sequence>
<dbReference type="EMBL" id="GGEC01025879">
    <property type="protein sequence ID" value="MBX06363.1"/>
    <property type="molecule type" value="Transcribed_RNA"/>
</dbReference>
<proteinExistence type="predicted"/>
<evidence type="ECO:0000313" key="1">
    <source>
        <dbReference type="EMBL" id="MBX06363.1"/>
    </source>
</evidence>
<organism evidence="1">
    <name type="scientific">Rhizophora mucronata</name>
    <name type="common">Asiatic mangrove</name>
    <dbReference type="NCBI Taxonomy" id="61149"/>
    <lineage>
        <taxon>Eukaryota</taxon>
        <taxon>Viridiplantae</taxon>
        <taxon>Streptophyta</taxon>
        <taxon>Embryophyta</taxon>
        <taxon>Tracheophyta</taxon>
        <taxon>Spermatophyta</taxon>
        <taxon>Magnoliopsida</taxon>
        <taxon>eudicotyledons</taxon>
        <taxon>Gunneridae</taxon>
        <taxon>Pentapetalae</taxon>
        <taxon>rosids</taxon>
        <taxon>fabids</taxon>
        <taxon>Malpighiales</taxon>
        <taxon>Rhizophoraceae</taxon>
        <taxon>Rhizophora</taxon>
    </lineage>
</organism>
<keyword evidence="1" id="KW-0418">Kinase</keyword>
<keyword evidence="1" id="KW-0675">Receptor</keyword>
<protein>
    <submittedName>
        <fullName evidence="1">Cysteine-rich receptor-like protein kinase 10</fullName>
    </submittedName>
</protein>